<reference evidence="7" key="1">
    <citation type="journal article" date="2019" name="Int. J. Syst. Evol. Microbiol.">
        <title>The Global Catalogue of Microorganisms (GCM) 10K type strain sequencing project: providing services to taxonomists for standard genome sequencing and annotation.</title>
        <authorList>
            <consortium name="The Broad Institute Genomics Platform"/>
            <consortium name="The Broad Institute Genome Sequencing Center for Infectious Disease"/>
            <person name="Wu L."/>
            <person name="Ma J."/>
        </authorList>
    </citation>
    <scope>NUCLEOTIDE SEQUENCE [LARGE SCALE GENOMIC DNA]</scope>
    <source>
        <strain evidence="7">CCUG 62952</strain>
    </source>
</reference>
<dbReference type="Pfam" id="PF14905">
    <property type="entry name" value="OMP_b-brl_3"/>
    <property type="match status" value="1"/>
</dbReference>
<feature type="domain" description="TonB-dependent receptor plug" evidence="4">
    <location>
        <begin position="145"/>
        <end position="224"/>
    </location>
</feature>
<dbReference type="SUPFAM" id="SSF56935">
    <property type="entry name" value="Porins"/>
    <property type="match status" value="1"/>
</dbReference>
<accession>A0ABW3CX32</accession>
<keyword evidence="2" id="KW-0472">Membrane</keyword>
<dbReference type="InterPro" id="IPR037066">
    <property type="entry name" value="Plug_dom_sf"/>
</dbReference>
<keyword evidence="3" id="KW-0998">Cell outer membrane</keyword>
<dbReference type="InterPro" id="IPR012910">
    <property type="entry name" value="Plug_dom"/>
</dbReference>
<evidence type="ECO:0000256" key="3">
    <source>
        <dbReference type="ARBA" id="ARBA00023237"/>
    </source>
</evidence>
<dbReference type="Pfam" id="PF07715">
    <property type="entry name" value="Plug"/>
    <property type="match status" value="1"/>
</dbReference>
<evidence type="ECO:0000256" key="2">
    <source>
        <dbReference type="ARBA" id="ARBA00023136"/>
    </source>
</evidence>
<evidence type="ECO:0000313" key="7">
    <source>
        <dbReference type="Proteomes" id="UP001596978"/>
    </source>
</evidence>
<dbReference type="EMBL" id="JBHTJH010000004">
    <property type="protein sequence ID" value="MFD0861747.1"/>
    <property type="molecule type" value="Genomic_DNA"/>
</dbReference>
<dbReference type="InterPro" id="IPR008969">
    <property type="entry name" value="CarboxyPept-like_regulatory"/>
</dbReference>
<sequence>MKRTIFLIVALLSMTLGFSQRSNIEKIKVTGKVIDQETKQPLEYATVILQNTQRTQLLTGGITDEKGDFEVEIPAGNYDIRVEYISFKSYELKGQNIRTNKSLGTISLSLDVASLDEVEVVAERTQVEIRLDKRIYNVGKDLIAQGGTVTDVLDNVPSVSVDVEGTISLRGNDNVRILINGKPSALVGLSGTDALRQLPADAIEKVEVITSPSARYDAEGTAGILNIILKRSKIQGLNGSITLSSGYPLVAGASANINYRTEKLNLFTNSGYTYREVPGNSFTDNTFFDASEQITGSSQETRDFNRVRKGLNTNIGIEYFINESSSLTGTVLYRKSDNERNTINDIFNFDPNGNLLSQTQRFDPEVEDDKTLQFSLNYEKKFKEDGHTLSFDFQHEDSTEDEKSIIVDTEIVGDGSVEREFVRTLEDQQRILLQADYVLPIGKESQFEAGYRGTFADQTNDYTVAFEENGFFVNDTDLSNILNYREYVNAFYAQFGSKTGKLSYLLGLRMEESNININQITTADFNNKRYTDLFPTVNLAYEFSETESLTLGYNRRIRRPRSRFINPFPSRSSATNLFQGNPDIDPSYSNGLDLGYLKRWEKFTFNSSIYFQRATQSFTFITEETGETVVVSGESGTPSEVRVPVLRRTPVNLSKNDRYGFEFTLAYNPSRKWRMNGNFNFFESITRGDFNGQNFDAENISWFLRFNNTYTLPGKITWQTRLFYRGPSETAQSKNQGIFSADTGFSKDFFKEKATLNLNVSDVFNIRKRKSESFTPNTFSYSEFQWRERSIIATFTYRFNQKKNQRDRQRNGGDDDLDFEG</sequence>
<dbReference type="Gene3D" id="2.170.130.10">
    <property type="entry name" value="TonB-dependent receptor, plug domain"/>
    <property type="match status" value="1"/>
</dbReference>
<protein>
    <submittedName>
        <fullName evidence="6">Outer membrane beta-barrel protein</fullName>
    </submittedName>
</protein>
<proteinExistence type="predicted"/>
<evidence type="ECO:0000313" key="6">
    <source>
        <dbReference type="EMBL" id="MFD0861747.1"/>
    </source>
</evidence>
<evidence type="ECO:0000256" key="1">
    <source>
        <dbReference type="ARBA" id="ARBA00004442"/>
    </source>
</evidence>
<dbReference type="RefSeq" id="WP_386405342.1">
    <property type="nucleotide sequence ID" value="NZ_JBHTJH010000004.1"/>
</dbReference>
<dbReference type="SUPFAM" id="SSF49464">
    <property type="entry name" value="Carboxypeptidase regulatory domain-like"/>
    <property type="match status" value="1"/>
</dbReference>
<keyword evidence="7" id="KW-1185">Reference proteome</keyword>
<dbReference type="InterPro" id="IPR041700">
    <property type="entry name" value="OMP_b-brl_3"/>
</dbReference>
<organism evidence="6 7">
    <name type="scientific">Sungkyunkwania multivorans</name>
    <dbReference type="NCBI Taxonomy" id="1173618"/>
    <lineage>
        <taxon>Bacteria</taxon>
        <taxon>Pseudomonadati</taxon>
        <taxon>Bacteroidota</taxon>
        <taxon>Flavobacteriia</taxon>
        <taxon>Flavobacteriales</taxon>
        <taxon>Flavobacteriaceae</taxon>
        <taxon>Sungkyunkwania</taxon>
    </lineage>
</organism>
<dbReference type="Gene3D" id="2.60.40.1120">
    <property type="entry name" value="Carboxypeptidase-like, regulatory domain"/>
    <property type="match status" value="1"/>
</dbReference>
<dbReference type="Gene3D" id="2.40.170.20">
    <property type="entry name" value="TonB-dependent receptor, beta-barrel domain"/>
    <property type="match status" value="1"/>
</dbReference>
<dbReference type="Pfam" id="PF13715">
    <property type="entry name" value="CarbopepD_reg_2"/>
    <property type="match status" value="1"/>
</dbReference>
<comment type="subcellular location">
    <subcellularLocation>
        <location evidence="1">Cell outer membrane</location>
    </subcellularLocation>
</comment>
<evidence type="ECO:0000259" key="5">
    <source>
        <dbReference type="Pfam" id="PF14905"/>
    </source>
</evidence>
<dbReference type="PANTHER" id="PTHR40980">
    <property type="entry name" value="PLUG DOMAIN-CONTAINING PROTEIN"/>
    <property type="match status" value="1"/>
</dbReference>
<dbReference type="PANTHER" id="PTHR40980:SF4">
    <property type="entry name" value="TONB-DEPENDENT RECEPTOR-LIKE BETA-BARREL DOMAIN-CONTAINING PROTEIN"/>
    <property type="match status" value="1"/>
</dbReference>
<gene>
    <name evidence="6" type="ORF">ACFQ1M_05980</name>
</gene>
<evidence type="ECO:0000259" key="4">
    <source>
        <dbReference type="Pfam" id="PF07715"/>
    </source>
</evidence>
<dbReference type="Proteomes" id="UP001596978">
    <property type="component" value="Unassembled WGS sequence"/>
</dbReference>
<name>A0ABW3CX32_9FLAO</name>
<comment type="caution">
    <text evidence="6">The sequence shown here is derived from an EMBL/GenBank/DDBJ whole genome shotgun (WGS) entry which is preliminary data.</text>
</comment>
<dbReference type="InterPro" id="IPR036942">
    <property type="entry name" value="Beta-barrel_TonB_sf"/>
</dbReference>
<feature type="domain" description="Outer membrane protein beta-barrel" evidence="5">
    <location>
        <begin position="380"/>
        <end position="797"/>
    </location>
</feature>